<proteinExistence type="predicted"/>
<reference evidence="1 2" key="1">
    <citation type="submission" date="2015-01" db="EMBL/GenBank/DDBJ databases">
        <title>The Genome Sequence of Cryptococcus gattii EJB2.</title>
        <authorList>
            <consortium name="The Broad Institute Genomics Platform"/>
            <person name="Cuomo C."/>
            <person name="Litvintseva A."/>
            <person name="Chen Y."/>
            <person name="Heitman J."/>
            <person name="Sun S."/>
            <person name="Springer D."/>
            <person name="Dromer F."/>
            <person name="Young S."/>
            <person name="Zeng Q."/>
            <person name="Gargeya S."/>
            <person name="Abouelleil A."/>
            <person name="Alvarado L."/>
            <person name="Chapman S.B."/>
            <person name="Gainer-Dewar J."/>
            <person name="Goldberg J."/>
            <person name="Griggs A."/>
            <person name="Gujja S."/>
            <person name="Hansen M."/>
            <person name="Howarth C."/>
            <person name="Imamovic A."/>
            <person name="Larimer J."/>
            <person name="Murphy C."/>
            <person name="Naylor J."/>
            <person name="Pearson M."/>
            <person name="Priest M."/>
            <person name="Roberts A."/>
            <person name="Saif S."/>
            <person name="Shea T."/>
            <person name="Sykes S."/>
            <person name="Wortman J."/>
            <person name="Nusbaum C."/>
            <person name="Birren B."/>
        </authorList>
    </citation>
    <scope>NUCLEOTIDE SEQUENCE [LARGE SCALE GENOMIC DNA]</scope>
    <source>
        <strain evidence="1 2">EJB2</strain>
    </source>
</reference>
<organism evidence="1 2">
    <name type="scientific">Cryptococcus gattii EJB2</name>
    <dbReference type="NCBI Taxonomy" id="1296103"/>
    <lineage>
        <taxon>Eukaryota</taxon>
        <taxon>Fungi</taxon>
        <taxon>Dikarya</taxon>
        <taxon>Basidiomycota</taxon>
        <taxon>Agaricomycotina</taxon>
        <taxon>Tremellomycetes</taxon>
        <taxon>Tremellales</taxon>
        <taxon>Cryptococcaceae</taxon>
        <taxon>Cryptococcus</taxon>
        <taxon>Cryptococcus gattii species complex</taxon>
    </lineage>
</organism>
<dbReference type="Proteomes" id="UP000054272">
    <property type="component" value="Unassembled WGS sequence"/>
</dbReference>
<gene>
    <name evidence="1" type="ORF">I306_06581</name>
</gene>
<dbReference type="EMBL" id="KN848795">
    <property type="protein sequence ID" value="KIR76440.1"/>
    <property type="molecule type" value="Genomic_DNA"/>
</dbReference>
<sequence>MWIWVGKGRWLGQRALDVKLGRWVLGYDTVEKCASNALDRNRYRRDGDDDTPERVMLDEDMVSSKIHCRP</sequence>
<name>A0ABR5BLB2_9TREE</name>
<protein>
    <submittedName>
        <fullName evidence="1">Uncharacterized protein</fullName>
    </submittedName>
</protein>
<evidence type="ECO:0000313" key="1">
    <source>
        <dbReference type="EMBL" id="KIR76440.1"/>
    </source>
</evidence>
<evidence type="ECO:0000313" key="2">
    <source>
        <dbReference type="Proteomes" id="UP000054272"/>
    </source>
</evidence>
<accession>A0ABR5BLB2</accession>
<keyword evidence="2" id="KW-1185">Reference proteome</keyword>